<dbReference type="PANTHER" id="PTHR14647:SF85">
    <property type="entry name" value="GALACTOSYLCERAMIDE SULFOTRANSFERASE-LIKE"/>
    <property type="match status" value="1"/>
</dbReference>
<keyword evidence="6 12" id="KW-1133">Transmembrane helix</keyword>
<dbReference type="GO" id="GO:0000139">
    <property type="term" value="C:Golgi membrane"/>
    <property type="evidence" value="ECO:0007669"/>
    <property type="project" value="UniProtKB-SubCell"/>
</dbReference>
<keyword evidence="5" id="KW-0735">Signal-anchor</keyword>
<reference evidence="13" key="1">
    <citation type="submission" date="2023-01" db="EMBL/GenBank/DDBJ databases">
        <title>Genome assembly of the deep-sea coral Lophelia pertusa.</title>
        <authorList>
            <person name="Herrera S."/>
            <person name="Cordes E."/>
        </authorList>
    </citation>
    <scope>NUCLEOTIDE SEQUENCE</scope>
    <source>
        <strain evidence="13">USNM1676648</strain>
        <tissue evidence="13">Polyp</tissue>
    </source>
</reference>
<evidence type="ECO:0000256" key="7">
    <source>
        <dbReference type="ARBA" id="ARBA00023034"/>
    </source>
</evidence>
<evidence type="ECO:0000256" key="10">
    <source>
        <dbReference type="SAM" id="Coils"/>
    </source>
</evidence>
<comment type="subcellular location">
    <subcellularLocation>
        <location evidence="1">Golgi apparatus membrane</location>
        <topology evidence="1">Single-pass type II membrane protein</topology>
    </subcellularLocation>
</comment>
<name>A0A9X0CXJ2_9CNID</name>
<comment type="similarity">
    <text evidence="2">Belongs to the galactose-3-O-sulfotransferase family.</text>
</comment>
<evidence type="ECO:0000256" key="1">
    <source>
        <dbReference type="ARBA" id="ARBA00004323"/>
    </source>
</evidence>
<dbReference type="GO" id="GO:0009247">
    <property type="term" value="P:glycolipid biosynthetic process"/>
    <property type="evidence" value="ECO:0007669"/>
    <property type="project" value="InterPro"/>
</dbReference>
<dbReference type="GO" id="GO:0001733">
    <property type="term" value="F:galactosylceramide sulfotransferase activity"/>
    <property type="evidence" value="ECO:0007669"/>
    <property type="project" value="InterPro"/>
</dbReference>
<evidence type="ECO:0000256" key="11">
    <source>
        <dbReference type="SAM" id="MobiDB-lite"/>
    </source>
</evidence>
<feature type="compositionally biased region" description="Basic and acidic residues" evidence="11">
    <location>
        <begin position="126"/>
        <end position="135"/>
    </location>
</feature>
<organism evidence="13 14">
    <name type="scientific">Desmophyllum pertusum</name>
    <dbReference type="NCBI Taxonomy" id="174260"/>
    <lineage>
        <taxon>Eukaryota</taxon>
        <taxon>Metazoa</taxon>
        <taxon>Cnidaria</taxon>
        <taxon>Anthozoa</taxon>
        <taxon>Hexacorallia</taxon>
        <taxon>Scleractinia</taxon>
        <taxon>Caryophylliina</taxon>
        <taxon>Caryophylliidae</taxon>
        <taxon>Desmophyllum</taxon>
    </lineage>
</organism>
<protein>
    <submittedName>
        <fullName evidence="13">Uncharacterized protein</fullName>
    </submittedName>
</protein>
<dbReference type="SUPFAM" id="SSF52540">
    <property type="entry name" value="P-loop containing nucleoside triphosphate hydrolases"/>
    <property type="match status" value="1"/>
</dbReference>
<dbReference type="InterPro" id="IPR009729">
    <property type="entry name" value="Gal-3-0_sulfotransfrase"/>
</dbReference>
<dbReference type="PANTHER" id="PTHR14647">
    <property type="entry name" value="GALACTOSE-3-O-SULFOTRANSFERASE"/>
    <property type="match status" value="1"/>
</dbReference>
<evidence type="ECO:0000256" key="8">
    <source>
        <dbReference type="ARBA" id="ARBA00023136"/>
    </source>
</evidence>
<keyword evidence="3" id="KW-0808">Transferase</keyword>
<gene>
    <name evidence="13" type="ORF">OS493_014043</name>
</gene>
<evidence type="ECO:0000313" key="13">
    <source>
        <dbReference type="EMBL" id="KAJ7379647.1"/>
    </source>
</evidence>
<dbReference type="OrthoDB" id="514299at2759"/>
<keyword evidence="10" id="KW-0175">Coiled coil</keyword>
<keyword evidence="9" id="KW-0325">Glycoprotein</keyword>
<comment type="caution">
    <text evidence="13">The sequence shown here is derived from an EMBL/GenBank/DDBJ whole genome shotgun (WGS) entry which is preliminary data.</text>
</comment>
<feature type="region of interest" description="Disordered" evidence="11">
    <location>
        <begin position="96"/>
        <end position="135"/>
    </location>
</feature>
<keyword evidence="14" id="KW-1185">Reference proteome</keyword>
<feature type="transmembrane region" description="Helical" evidence="12">
    <location>
        <begin position="7"/>
        <end position="26"/>
    </location>
</feature>
<feature type="coiled-coil region" evidence="10">
    <location>
        <begin position="419"/>
        <end position="446"/>
    </location>
</feature>
<dbReference type="Pfam" id="PF06990">
    <property type="entry name" value="Gal-3-0_sulfotr"/>
    <property type="match status" value="1"/>
</dbReference>
<keyword evidence="8 12" id="KW-0472">Membrane</keyword>
<accession>A0A9X0CXJ2</accession>
<evidence type="ECO:0000256" key="2">
    <source>
        <dbReference type="ARBA" id="ARBA00008124"/>
    </source>
</evidence>
<evidence type="ECO:0000256" key="9">
    <source>
        <dbReference type="ARBA" id="ARBA00023180"/>
    </source>
</evidence>
<proteinExistence type="inferred from homology"/>
<dbReference type="AlphaFoldDB" id="A0A9X0CXJ2"/>
<evidence type="ECO:0000256" key="6">
    <source>
        <dbReference type="ARBA" id="ARBA00022989"/>
    </source>
</evidence>
<evidence type="ECO:0000256" key="12">
    <source>
        <dbReference type="SAM" id="Phobius"/>
    </source>
</evidence>
<dbReference type="Gene3D" id="3.40.50.300">
    <property type="entry name" value="P-loop containing nucleotide triphosphate hydrolases"/>
    <property type="match status" value="1"/>
</dbReference>
<evidence type="ECO:0000256" key="3">
    <source>
        <dbReference type="ARBA" id="ARBA00022679"/>
    </source>
</evidence>
<dbReference type="EMBL" id="MU826356">
    <property type="protein sequence ID" value="KAJ7379647.1"/>
    <property type="molecule type" value="Genomic_DNA"/>
</dbReference>
<evidence type="ECO:0000256" key="5">
    <source>
        <dbReference type="ARBA" id="ARBA00022968"/>
    </source>
</evidence>
<keyword evidence="7" id="KW-0333">Golgi apparatus</keyword>
<evidence type="ECO:0000313" key="14">
    <source>
        <dbReference type="Proteomes" id="UP001163046"/>
    </source>
</evidence>
<keyword evidence="4 12" id="KW-0812">Transmembrane</keyword>
<sequence length="518" mass="60738">MRSRNSSFPWVVVSLFMCVPILLYLASRSTVVEHNKDKEPTTSDDHHAVDVKYIEFFSVRPSQLVYLDKKGYRLALDSTDESNYIEAKSGVISKTTEKLETKNNSANDSSPARSTNDSLMNAYDETDAKSDAERDESIDYNMGWDEFPVEPKRIPCDAKRPFKNVVLLKTHRTGSGTLANLLYRYGDLNDLDFALPKQRSYDFYWPLHFNPSFVDKAYLNSTSPNLLINARYSADTMASFMPKDSYYIAMIRKPMSHFESVFYGYQIDTILGMTNTSNPLDEFLTKPRLYLLHYLQQEPRFDININMAKNGQIFDLGLQHKYYNDPVMIKKHIDDLAEKIDLVLLMEYYDESLVLLKRELCWDLDDVIYFKLNQRSQEYKQTNITDQQQMQINDWNSADAALYEFFNKTFWNKIANQDHTSFYQEVRELRRKVKSLEEECINSLQTNHDTGEVEIKLNTNTASNINRYLCEKMTMKEENYILYLKKKFNLKLGPHNNHLQYLFYSKVNKTRLEESPIV</sequence>
<feature type="compositionally biased region" description="Polar residues" evidence="11">
    <location>
        <begin position="102"/>
        <end position="119"/>
    </location>
</feature>
<evidence type="ECO:0000256" key="4">
    <source>
        <dbReference type="ARBA" id="ARBA00022692"/>
    </source>
</evidence>
<dbReference type="Proteomes" id="UP001163046">
    <property type="component" value="Unassembled WGS sequence"/>
</dbReference>
<dbReference type="InterPro" id="IPR027417">
    <property type="entry name" value="P-loop_NTPase"/>
</dbReference>